<dbReference type="GO" id="GO:0005524">
    <property type="term" value="F:ATP binding"/>
    <property type="evidence" value="ECO:0007669"/>
    <property type="project" value="UniProtKB-KW"/>
</dbReference>
<feature type="compositionally biased region" description="Polar residues" evidence="7">
    <location>
        <begin position="124"/>
        <end position="134"/>
    </location>
</feature>
<dbReference type="InterPro" id="IPR001650">
    <property type="entry name" value="Helicase_C-like"/>
</dbReference>
<keyword evidence="11" id="KW-1185">Reference proteome</keyword>
<dbReference type="PANTHER" id="PTHR47960">
    <property type="entry name" value="DEAD-BOX ATP-DEPENDENT RNA HELICASE 50"/>
    <property type="match status" value="1"/>
</dbReference>
<protein>
    <recommendedName>
        <fullName evidence="1">RNA helicase</fullName>
        <ecNumber evidence="1">3.6.4.13</ecNumber>
    </recommendedName>
</protein>
<evidence type="ECO:0000256" key="1">
    <source>
        <dbReference type="ARBA" id="ARBA00012552"/>
    </source>
</evidence>
<dbReference type="EMBL" id="KV429066">
    <property type="protein sequence ID" value="KZT68477.1"/>
    <property type="molecule type" value="Genomic_DNA"/>
</dbReference>
<evidence type="ECO:0000259" key="9">
    <source>
        <dbReference type="PROSITE" id="PS51194"/>
    </source>
</evidence>
<dbReference type="Gene3D" id="3.40.50.300">
    <property type="entry name" value="P-loop containing nucleotide triphosphate hydrolases"/>
    <property type="match status" value="2"/>
</dbReference>
<dbReference type="GO" id="GO:0016787">
    <property type="term" value="F:hydrolase activity"/>
    <property type="evidence" value="ECO:0007669"/>
    <property type="project" value="UniProtKB-KW"/>
</dbReference>
<dbReference type="Pfam" id="PF00271">
    <property type="entry name" value="Helicase_C"/>
    <property type="match status" value="1"/>
</dbReference>
<dbReference type="EC" id="3.6.4.13" evidence="1"/>
<dbReference type="STRING" id="1314783.A0A165PPR9"/>
<dbReference type="PROSITE" id="PS51194">
    <property type="entry name" value="HELICASE_CTER"/>
    <property type="match status" value="1"/>
</dbReference>
<feature type="compositionally biased region" description="Polar residues" evidence="7">
    <location>
        <begin position="31"/>
        <end position="40"/>
    </location>
</feature>
<dbReference type="OrthoDB" id="10256233at2759"/>
<dbReference type="AlphaFoldDB" id="A0A165PPR9"/>
<keyword evidence="5" id="KW-0067">ATP-binding</keyword>
<accession>A0A165PPR9</accession>
<evidence type="ECO:0000256" key="5">
    <source>
        <dbReference type="ARBA" id="ARBA00022840"/>
    </source>
</evidence>
<evidence type="ECO:0000256" key="2">
    <source>
        <dbReference type="ARBA" id="ARBA00022741"/>
    </source>
</evidence>
<dbReference type="SUPFAM" id="SSF52540">
    <property type="entry name" value="P-loop containing nucleoside triphosphate hydrolases"/>
    <property type="match status" value="1"/>
</dbReference>
<feature type="region of interest" description="Disordered" evidence="7">
    <location>
        <begin position="31"/>
        <end position="191"/>
    </location>
</feature>
<proteinExistence type="predicted"/>
<feature type="compositionally biased region" description="Basic and acidic residues" evidence="7">
    <location>
        <begin position="621"/>
        <end position="630"/>
    </location>
</feature>
<feature type="compositionally biased region" description="Basic and acidic residues" evidence="7">
    <location>
        <begin position="80"/>
        <end position="123"/>
    </location>
</feature>
<dbReference type="InterPro" id="IPR014001">
    <property type="entry name" value="Helicase_ATP-bd"/>
</dbReference>
<evidence type="ECO:0000256" key="4">
    <source>
        <dbReference type="ARBA" id="ARBA00022806"/>
    </source>
</evidence>
<dbReference type="GO" id="GO:0003724">
    <property type="term" value="F:RNA helicase activity"/>
    <property type="evidence" value="ECO:0007669"/>
    <property type="project" value="UniProtKB-EC"/>
</dbReference>
<evidence type="ECO:0000259" key="8">
    <source>
        <dbReference type="PROSITE" id="PS51192"/>
    </source>
</evidence>
<dbReference type="Proteomes" id="UP000076727">
    <property type="component" value="Unassembled WGS sequence"/>
</dbReference>
<organism evidence="10 11">
    <name type="scientific">Daedalea quercina L-15889</name>
    <dbReference type="NCBI Taxonomy" id="1314783"/>
    <lineage>
        <taxon>Eukaryota</taxon>
        <taxon>Fungi</taxon>
        <taxon>Dikarya</taxon>
        <taxon>Basidiomycota</taxon>
        <taxon>Agaricomycotina</taxon>
        <taxon>Agaricomycetes</taxon>
        <taxon>Polyporales</taxon>
        <taxon>Fomitopsis</taxon>
    </lineage>
</organism>
<dbReference type="Pfam" id="PF00270">
    <property type="entry name" value="DEAD"/>
    <property type="match status" value="1"/>
</dbReference>
<dbReference type="GO" id="GO:0003676">
    <property type="term" value="F:nucleic acid binding"/>
    <property type="evidence" value="ECO:0007669"/>
    <property type="project" value="InterPro"/>
</dbReference>
<dbReference type="InterPro" id="IPR011545">
    <property type="entry name" value="DEAD/DEAH_box_helicase_dom"/>
</dbReference>
<feature type="compositionally biased region" description="Basic and acidic residues" evidence="7">
    <location>
        <begin position="717"/>
        <end position="727"/>
    </location>
</feature>
<gene>
    <name evidence="10" type="ORF">DAEQUDRAFT_727829</name>
</gene>
<keyword evidence="4" id="KW-0347">Helicase</keyword>
<dbReference type="SMART" id="SM00487">
    <property type="entry name" value="DEXDc"/>
    <property type="match status" value="1"/>
</dbReference>
<comment type="catalytic activity">
    <reaction evidence="6">
        <text>ATP + H2O = ADP + phosphate + H(+)</text>
        <dbReference type="Rhea" id="RHEA:13065"/>
        <dbReference type="ChEBI" id="CHEBI:15377"/>
        <dbReference type="ChEBI" id="CHEBI:15378"/>
        <dbReference type="ChEBI" id="CHEBI:30616"/>
        <dbReference type="ChEBI" id="CHEBI:43474"/>
        <dbReference type="ChEBI" id="CHEBI:456216"/>
        <dbReference type="EC" id="3.6.4.13"/>
    </reaction>
</comment>
<evidence type="ECO:0000313" key="10">
    <source>
        <dbReference type="EMBL" id="KZT68477.1"/>
    </source>
</evidence>
<keyword evidence="3 10" id="KW-0378">Hydrolase</keyword>
<feature type="region of interest" description="Disordered" evidence="7">
    <location>
        <begin position="621"/>
        <end position="654"/>
    </location>
</feature>
<sequence>MSLLSSSRVLVRRVSPLPPELVVACLHTTAPTAGPSQASRSRTRLARDLKPRSASGKGNLIVAPEVKIERDSAPHSAPGTRDHFKVREETLGRAREWRQRREKWREQHQTRDESRSKGKKAERPSTTGWTQSENSVRRARVAAEGVPDYDQPWRMQKERLRRPVKVLFGDTQGAEQPKKTDAPRKPQVQNPLSDEFDMLSRTPSTSELSTAFTSPPLMEGLLASVMDVLGPRARPTPIQALSLKHLFKRPLPGNTSASRGKDDVEYVQCLLASETGSGKSMAYLLPMLQDLKISELQSDPAALPPAQVPLVPRALVLAPTHELSRQLSGFAKALLHEIKLRVVCLSRANTQSTPARNASASKMAKDLDVDELNQQEGDAHRKTDRPLDVVVGTPSKVLELVKGRGWDREQQKIEVTWDKGASKPRKFTVGKPQMGLERIEWVVVDEADVLFDPDFHEQTNMILSAIAEARGQPPEQLDQATLSKVGPENPAPINYPFNLLLSTATIPSALAWHLDTYHPAFLRLASPHLHHLPKTLETEYVSWTGGNHNADVERQLRGIWHQDALREKGRLSKVLIFCNKSTKVEAIGHYLEEKGIANVALTSDSKTRRWGSNHHLDGFLKVGSESHDEGSSSSESANVPDAEPPSPVPAPTDVSKIPHVMITTSLLSRGLDFSADVKHVFIVDEPRNMIDFLHRAGRSGRAGEQGKVVVFGKTKGRGSDKSREVRQKVRALAA</sequence>
<reference evidence="10 11" key="1">
    <citation type="journal article" date="2016" name="Mol. Biol. Evol.">
        <title>Comparative Genomics of Early-Diverging Mushroom-Forming Fungi Provides Insights into the Origins of Lignocellulose Decay Capabilities.</title>
        <authorList>
            <person name="Nagy L.G."/>
            <person name="Riley R."/>
            <person name="Tritt A."/>
            <person name="Adam C."/>
            <person name="Daum C."/>
            <person name="Floudas D."/>
            <person name="Sun H."/>
            <person name="Yadav J.S."/>
            <person name="Pangilinan J."/>
            <person name="Larsson K.H."/>
            <person name="Matsuura K."/>
            <person name="Barry K."/>
            <person name="Labutti K."/>
            <person name="Kuo R."/>
            <person name="Ohm R.A."/>
            <person name="Bhattacharya S.S."/>
            <person name="Shirouzu T."/>
            <person name="Yoshinaga Y."/>
            <person name="Martin F.M."/>
            <person name="Grigoriev I.V."/>
            <person name="Hibbett D.S."/>
        </authorList>
    </citation>
    <scope>NUCLEOTIDE SEQUENCE [LARGE SCALE GENOMIC DNA]</scope>
    <source>
        <strain evidence="10 11">L-15889</strain>
    </source>
</reference>
<feature type="domain" description="Helicase C-terminal" evidence="9">
    <location>
        <begin position="551"/>
        <end position="734"/>
    </location>
</feature>
<feature type="domain" description="Helicase ATP-binding" evidence="8">
    <location>
        <begin position="260"/>
        <end position="524"/>
    </location>
</feature>
<evidence type="ECO:0000256" key="7">
    <source>
        <dbReference type="SAM" id="MobiDB-lite"/>
    </source>
</evidence>
<evidence type="ECO:0000256" key="6">
    <source>
        <dbReference type="ARBA" id="ARBA00047984"/>
    </source>
</evidence>
<dbReference type="SMART" id="SM00490">
    <property type="entry name" value="HELICc"/>
    <property type="match status" value="1"/>
</dbReference>
<feature type="region of interest" description="Disordered" evidence="7">
    <location>
        <begin position="714"/>
        <end position="734"/>
    </location>
</feature>
<dbReference type="PROSITE" id="PS51192">
    <property type="entry name" value="HELICASE_ATP_BIND_1"/>
    <property type="match status" value="1"/>
</dbReference>
<keyword evidence="2" id="KW-0547">Nucleotide-binding</keyword>
<name>A0A165PPR9_9APHY</name>
<evidence type="ECO:0000256" key="3">
    <source>
        <dbReference type="ARBA" id="ARBA00022801"/>
    </source>
</evidence>
<evidence type="ECO:0000313" key="11">
    <source>
        <dbReference type="Proteomes" id="UP000076727"/>
    </source>
</evidence>
<dbReference type="InterPro" id="IPR027417">
    <property type="entry name" value="P-loop_NTPase"/>
</dbReference>